<protein>
    <submittedName>
        <fullName evidence="3">Uncharacterized protein</fullName>
    </submittedName>
</protein>
<keyword evidence="4" id="KW-1185">Reference proteome</keyword>
<dbReference type="EMBL" id="WQNE01000002">
    <property type="protein sequence ID" value="MVT72313.1"/>
    <property type="molecule type" value="Genomic_DNA"/>
</dbReference>
<keyword evidence="2" id="KW-1133">Transmembrane helix</keyword>
<feature type="region of interest" description="Disordered" evidence="1">
    <location>
        <begin position="62"/>
        <end position="81"/>
    </location>
</feature>
<reference evidence="3 4" key="1">
    <citation type="submission" date="2019-12" db="EMBL/GenBank/DDBJ databases">
        <title>Draft genome sequences Bradyrhizobium cajani AMBPC1010, Bradyrhizobium pachyrhizi AMBPC1040 and Bradyrhizobium yuanmingense ALSPC3051, three plant growth promoting strains isolated from nodules of Cajanus cajan L. in Dominican Republic.</title>
        <authorList>
            <person name="Flores-Felix J.D."/>
            <person name="Araujo J."/>
            <person name="Diaz-Alcantara C."/>
            <person name="Gonzalez-Andres F."/>
            <person name="Velazquez E."/>
        </authorList>
    </citation>
    <scope>NUCLEOTIDE SEQUENCE [LARGE SCALE GENOMIC DNA]</scope>
    <source>
        <strain evidence="3 4">1010</strain>
    </source>
</reference>
<evidence type="ECO:0000256" key="2">
    <source>
        <dbReference type="SAM" id="Phobius"/>
    </source>
</evidence>
<sequence length="81" mass="8687">MTAGPRASASGERLNAASRPLGIKFAFVIASHWCACLCTAWACSLRANFTEDDMAKKAKKAKKTAKAATKKVAKKTSKKKK</sequence>
<evidence type="ECO:0000313" key="4">
    <source>
        <dbReference type="Proteomes" id="UP000449969"/>
    </source>
</evidence>
<evidence type="ECO:0000313" key="3">
    <source>
        <dbReference type="EMBL" id="MVT72313.1"/>
    </source>
</evidence>
<dbReference type="AlphaFoldDB" id="A0A844SZI2"/>
<dbReference type="Proteomes" id="UP000449969">
    <property type="component" value="Unassembled WGS sequence"/>
</dbReference>
<proteinExistence type="predicted"/>
<comment type="caution">
    <text evidence="3">The sequence shown here is derived from an EMBL/GenBank/DDBJ whole genome shotgun (WGS) entry which is preliminary data.</text>
</comment>
<gene>
    <name evidence="3" type="ORF">GPL20_04200</name>
</gene>
<organism evidence="3 4">
    <name type="scientific">Bradyrhizobium cajani</name>
    <dbReference type="NCBI Taxonomy" id="1928661"/>
    <lineage>
        <taxon>Bacteria</taxon>
        <taxon>Pseudomonadati</taxon>
        <taxon>Pseudomonadota</taxon>
        <taxon>Alphaproteobacteria</taxon>
        <taxon>Hyphomicrobiales</taxon>
        <taxon>Nitrobacteraceae</taxon>
        <taxon>Bradyrhizobium</taxon>
    </lineage>
</organism>
<name>A0A844SZI2_9BRAD</name>
<evidence type="ECO:0000256" key="1">
    <source>
        <dbReference type="SAM" id="MobiDB-lite"/>
    </source>
</evidence>
<dbReference type="OrthoDB" id="8255858at2"/>
<accession>A0A844SZI2</accession>
<keyword evidence="2" id="KW-0812">Transmembrane</keyword>
<keyword evidence="2" id="KW-0472">Membrane</keyword>
<feature type="transmembrane region" description="Helical" evidence="2">
    <location>
        <begin position="21"/>
        <end position="42"/>
    </location>
</feature>